<dbReference type="GO" id="GO:0032545">
    <property type="term" value="C:CURI complex"/>
    <property type="evidence" value="ECO:0007669"/>
    <property type="project" value="TreeGrafter"/>
</dbReference>
<evidence type="ECO:0000256" key="1">
    <source>
        <dbReference type="ARBA" id="ARBA00006110"/>
    </source>
</evidence>
<organism evidence="4 5">
    <name type="scientific">Steinernema glaseri</name>
    <dbReference type="NCBI Taxonomy" id="37863"/>
    <lineage>
        <taxon>Eukaryota</taxon>
        <taxon>Metazoa</taxon>
        <taxon>Ecdysozoa</taxon>
        <taxon>Nematoda</taxon>
        <taxon>Chromadorea</taxon>
        <taxon>Rhabditida</taxon>
        <taxon>Tylenchina</taxon>
        <taxon>Panagrolaimomorpha</taxon>
        <taxon>Strongyloidoidea</taxon>
        <taxon>Steinernematidae</taxon>
        <taxon>Steinernema</taxon>
    </lineage>
</organism>
<evidence type="ECO:0000313" key="5">
    <source>
        <dbReference type="WBParaSite" id="L893_g33782.t1"/>
    </source>
</evidence>
<dbReference type="CDD" id="cd12951">
    <property type="entry name" value="RRP7_Rrp7A"/>
    <property type="match status" value="1"/>
</dbReference>
<comment type="similarity">
    <text evidence="1">Belongs to the RRP7 family.</text>
</comment>
<keyword evidence="4" id="KW-1185">Reference proteome</keyword>
<dbReference type="GO" id="GO:0000028">
    <property type="term" value="P:ribosomal small subunit assembly"/>
    <property type="evidence" value="ECO:0007669"/>
    <property type="project" value="TreeGrafter"/>
</dbReference>
<dbReference type="AlphaFoldDB" id="A0A1I8A8M9"/>
<evidence type="ECO:0000313" key="4">
    <source>
        <dbReference type="Proteomes" id="UP000095287"/>
    </source>
</evidence>
<feature type="coiled-coil region" evidence="2">
    <location>
        <begin position="119"/>
        <end position="146"/>
    </location>
</feature>
<dbReference type="InterPro" id="IPR040446">
    <property type="entry name" value="RRP7"/>
</dbReference>
<accession>A0A1I8A8M9</accession>
<reference evidence="5" key="1">
    <citation type="submission" date="2016-11" db="UniProtKB">
        <authorList>
            <consortium name="WormBaseParasite"/>
        </authorList>
    </citation>
    <scope>IDENTIFICATION</scope>
</reference>
<sequence>MGSVSALTYAVSDEFGSSRQVFLKEDKSNETSIIVGNIPPFVSLEAVKAMLLLADPKADIFGASLKSTTSLDGDLSKGYRSASVDVGSPASVLKVLKNAGSLPVVNLHALGHPLPNVGMRKYIADYANKLRTVEELEKEVEVYMSDYDTKVAKQKQEAKEKASQPDEDGWVTVTRTKRKEASTQMVVKNTELIDRVKRRKIATNEDDAVAFYTFKTRESKAKHLNELRKRFEEDKKRVALAKAARKFNPL</sequence>
<evidence type="ECO:0000259" key="3">
    <source>
        <dbReference type="Pfam" id="PF12923"/>
    </source>
</evidence>
<dbReference type="Pfam" id="PF12923">
    <property type="entry name" value="RRP7"/>
    <property type="match status" value="1"/>
</dbReference>
<protein>
    <submittedName>
        <fullName evidence="5">RRP7 domain-containing protein</fullName>
    </submittedName>
</protein>
<dbReference type="InterPro" id="IPR024326">
    <property type="entry name" value="RRP7_C"/>
</dbReference>
<dbReference type="GO" id="GO:0034456">
    <property type="term" value="C:UTP-C complex"/>
    <property type="evidence" value="ECO:0007669"/>
    <property type="project" value="TreeGrafter"/>
</dbReference>
<feature type="domain" description="Ribosomal RNA-processing protein 7 C-terminal" evidence="3">
    <location>
        <begin position="133"/>
        <end position="249"/>
    </location>
</feature>
<dbReference type="WBParaSite" id="L893_g33782.t1">
    <property type="protein sequence ID" value="L893_g33782.t1"/>
    <property type="gene ID" value="L893_g33782"/>
</dbReference>
<proteinExistence type="inferred from homology"/>
<dbReference type="Gene3D" id="6.10.250.1770">
    <property type="match status" value="1"/>
</dbReference>
<evidence type="ECO:0000256" key="2">
    <source>
        <dbReference type="SAM" id="Coils"/>
    </source>
</evidence>
<name>A0A1I8A8M9_9BILA</name>
<keyword evidence="2" id="KW-0175">Coiled coil</keyword>
<dbReference type="GO" id="GO:0006364">
    <property type="term" value="P:rRNA processing"/>
    <property type="evidence" value="ECO:0007669"/>
    <property type="project" value="TreeGrafter"/>
</dbReference>
<dbReference type="Proteomes" id="UP000095287">
    <property type="component" value="Unplaced"/>
</dbReference>
<dbReference type="PANTHER" id="PTHR13191:SF0">
    <property type="entry name" value="RIBOSOMAL RNA-PROCESSING PROTEIN 7 HOMOLOG A-RELATED"/>
    <property type="match status" value="1"/>
</dbReference>
<dbReference type="PANTHER" id="PTHR13191">
    <property type="entry name" value="RIBOSOMAL RNA PROCESSING PROTEIN 7-RELATED"/>
    <property type="match status" value="1"/>
</dbReference>